<evidence type="ECO:0000256" key="1">
    <source>
        <dbReference type="SAM" id="MobiDB-lite"/>
    </source>
</evidence>
<feature type="region of interest" description="Disordered" evidence="1">
    <location>
        <begin position="258"/>
        <end position="279"/>
    </location>
</feature>
<keyword evidence="3" id="KW-1185">Reference proteome</keyword>
<organism evidence="2 3">
    <name type="scientific">Mauremys mutica</name>
    <name type="common">yellowpond turtle</name>
    <dbReference type="NCBI Taxonomy" id="74926"/>
    <lineage>
        <taxon>Eukaryota</taxon>
        <taxon>Metazoa</taxon>
        <taxon>Chordata</taxon>
        <taxon>Craniata</taxon>
        <taxon>Vertebrata</taxon>
        <taxon>Euteleostomi</taxon>
        <taxon>Archelosauria</taxon>
        <taxon>Testudinata</taxon>
        <taxon>Testudines</taxon>
        <taxon>Cryptodira</taxon>
        <taxon>Durocryptodira</taxon>
        <taxon>Testudinoidea</taxon>
        <taxon>Geoemydidae</taxon>
        <taxon>Geoemydinae</taxon>
        <taxon>Mauremys</taxon>
    </lineage>
</organism>
<proteinExistence type="predicted"/>
<feature type="region of interest" description="Disordered" evidence="1">
    <location>
        <begin position="33"/>
        <end position="188"/>
    </location>
</feature>
<sequence>MGVGSWAGGTEPWGTHSFFAVSWSGPLLAGESWLDSEELELELESEEEDEEEDEDEEDEDEEVDELLFSLDGVRGATGSSTSALGAPLRALSGSSPGTSGAGGSDLTLGPSLSSSLGGSSGSGPGRGLGTLWEAEEEEDEEEDLTFSGPLAGGRRPAGGEPPGAAGQEFRVQAGAGPPFLTAPRDPSGRGDWILGAGEWAFLAFGEASSGAGGERDGLRRMGTAATGDVFSALPGAALSAAPTLGYFSSTGGERDLLPARFGEPEPERVLAGDAFERPW</sequence>
<protein>
    <submittedName>
        <fullName evidence="2">Uncharacterized protein</fullName>
    </submittedName>
</protein>
<reference evidence="2" key="1">
    <citation type="submission" date="2021-09" db="EMBL/GenBank/DDBJ databases">
        <title>The genome of Mauremys mutica provides insights into the evolution of semi-aquatic lifestyle.</title>
        <authorList>
            <person name="Gong S."/>
            <person name="Gao Y."/>
        </authorList>
    </citation>
    <scope>NUCLEOTIDE SEQUENCE</scope>
    <source>
        <strain evidence="2">MM-2020</strain>
        <tissue evidence="2">Muscle</tissue>
    </source>
</reference>
<evidence type="ECO:0000313" key="3">
    <source>
        <dbReference type="Proteomes" id="UP000827986"/>
    </source>
</evidence>
<comment type="caution">
    <text evidence="2">The sequence shown here is derived from an EMBL/GenBank/DDBJ whole genome shotgun (WGS) entry which is preliminary data.</text>
</comment>
<feature type="compositionally biased region" description="Acidic residues" evidence="1">
    <location>
        <begin position="133"/>
        <end position="144"/>
    </location>
</feature>
<feature type="compositionally biased region" description="Acidic residues" evidence="1">
    <location>
        <begin position="34"/>
        <end position="65"/>
    </location>
</feature>
<name>A0A9D4AWN7_9SAUR</name>
<feature type="compositionally biased region" description="Gly residues" evidence="1">
    <location>
        <begin position="118"/>
        <end position="128"/>
    </location>
</feature>
<dbReference type="Proteomes" id="UP000827986">
    <property type="component" value="Unassembled WGS sequence"/>
</dbReference>
<evidence type="ECO:0000313" key="2">
    <source>
        <dbReference type="EMBL" id="KAH1171481.1"/>
    </source>
</evidence>
<dbReference type="EMBL" id="JAHDVG010000483">
    <property type="protein sequence ID" value="KAH1171481.1"/>
    <property type="molecule type" value="Genomic_DNA"/>
</dbReference>
<feature type="compositionally biased region" description="Low complexity" evidence="1">
    <location>
        <begin position="92"/>
        <end position="117"/>
    </location>
</feature>
<dbReference type="AlphaFoldDB" id="A0A9D4AWN7"/>
<accession>A0A9D4AWN7</accession>
<gene>
    <name evidence="2" type="ORF">KIL84_007099</name>
</gene>